<name>A0A166IT32_NODSP</name>
<proteinExistence type="predicted"/>
<dbReference type="AlphaFoldDB" id="A0A166IT32"/>
<dbReference type="Proteomes" id="UP000076555">
    <property type="component" value="Unassembled WGS sequence"/>
</dbReference>
<dbReference type="RefSeq" id="WP_006198426.1">
    <property type="nucleotide sequence ID" value="NZ_CAWMRI010000219.1"/>
</dbReference>
<sequence length="106" mass="10308">MSHQIFASELLVTLSDDQQELLAGGQDFELAGSNFYNRVANLQGTSNSGPDGSNANSTGDVTAVNTAAQDLMGLGATEVPDIEALGAAPVLNGGGGAGGGGGAAEG</sequence>
<protein>
    <submittedName>
        <fullName evidence="2">Uncharacterized protein</fullName>
    </submittedName>
</protein>
<evidence type="ECO:0000313" key="2">
    <source>
        <dbReference type="EMBL" id="KZL48809.1"/>
    </source>
</evidence>
<dbReference type="GeneID" id="78016703"/>
<organism evidence="2 3">
    <name type="scientific">Nodularia spumigena CENA596</name>
    <dbReference type="NCBI Taxonomy" id="1819295"/>
    <lineage>
        <taxon>Bacteria</taxon>
        <taxon>Bacillati</taxon>
        <taxon>Cyanobacteriota</taxon>
        <taxon>Cyanophyceae</taxon>
        <taxon>Nostocales</taxon>
        <taxon>Nodulariaceae</taxon>
        <taxon>Nodularia</taxon>
    </lineage>
</organism>
<reference evidence="2 3" key="1">
    <citation type="submission" date="2016-04" db="EMBL/GenBank/DDBJ databases">
        <title>Draft Genome Assembly of the Bloom-forming Cyanobacterium Nodularia spumigena Strain CENA596 in Shrimp Production Ponds.</title>
        <authorList>
            <person name="Popin R.V."/>
            <person name="Rigonato J."/>
            <person name="Abreu V.A."/>
            <person name="Andreote A.P."/>
            <person name="Silveira S.B."/>
            <person name="Odebrecht C."/>
            <person name="Fiore M.F."/>
        </authorList>
    </citation>
    <scope>NUCLEOTIDE SEQUENCE [LARGE SCALE GENOMIC DNA]</scope>
    <source>
        <strain evidence="2 3">CENA596</strain>
    </source>
</reference>
<evidence type="ECO:0000256" key="1">
    <source>
        <dbReference type="SAM" id="MobiDB-lite"/>
    </source>
</evidence>
<feature type="region of interest" description="Disordered" evidence="1">
    <location>
        <begin position="42"/>
        <end position="61"/>
    </location>
</feature>
<dbReference type="NCBIfam" id="NF038167">
    <property type="entry name" value="cyan_ocin_like"/>
    <property type="match status" value="1"/>
</dbReference>
<accession>A0A166IT32</accession>
<dbReference type="InterPro" id="IPR049891">
    <property type="entry name" value="CTB"/>
</dbReference>
<dbReference type="OrthoDB" id="517784at2"/>
<gene>
    <name evidence="2" type="ORF">A2T98_16105</name>
</gene>
<comment type="caution">
    <text evidence="2">The sequence shown here is derived from an EMBL/GenBank/DDBJ whole genome shotgun (WGS) entry which is preliminary data.</text>
</comment>
<evidence type="ECO:0000313" key="3">
    <source>
        <dbReference type="Proteomes" id="UP000076555"/>
    </source>
</evidence>
<dbReference type="EMBL" id="LWAJ01000219">
    <property type="protein sequence ID" value="KZL48809.1"/>
    <property type="molecule type" value="Genomic_DNA"/>
</dbReference>